<feature type="binding site" evidence="6">
    <location>
        <position position="99"/>
    </location>
    <ligand>
        <name>[4Fe-4S] cluster</name>
        <dbReference type="ChEBI" id="CHEBI:49883"/>
        <label>2</label>
    </ligand>
</feature>
<proteinExistence type="inferred from homology"/>
<keyword evidence="6" id="KW-0963">Cytoplasm</keyword>
<keyword evidence="4 6" id="KW-0408">Iron</keyword>
<dbReference type="PANTHER" id="PTHR43687">
    <property type="entry name" value="ADENYLYLSULFATE REDUCTASE, BETA SUBUNIT"/>
    <property type="match status" value="1"/>
</dbReference>
<keyword evidence="8" id="KW-0560">Oxidoreductase</keyword>
<dbReference type="InterPro" id="IPR017900">
    <property type="entry name" value="4Fe4S_Fe_S_CS"/>
</dbReference>
<evidence type="ECO:0000259" key="7">
    <source>
        <dbReference type="PROSITE" id="PS51379"/>
    </source>
</evidence>
<feature type="binding site" evidence="6">
    <location>
        <position position="168"/>
    </location>
    <ligand>
        <name>[4Fe-4S] cluster</name>
        <dbReference type="ChEBI" id="CHEBI:49883"/>
        <label>3</label>
    </ligand>
</feature>
<dbReference type="Gene3D" id="3.30.70.20">
    <property type="match status" value="2"/>
</dbReference>
<evidence type="ECO:0000256" key="3">
    <source>
        <dbReference type="ARBA" id="ARBA00022737"/>
    </source>
</evidence>
<feature type="binding site" evidence="6">
    <location>
        <position position="171"/>
    </location>
    <ligand>
        <name>[4Fe-4S] cluster</name>
        <dbReference type="ChEBI" id="CHEBI:49883"/>
        <label>3</label>
    </ligand>
</feature>
<feature type="binding site" evidence="6">
    <location>
        <position position="96"/>
    </location>
    <ligand>
        <name>[4Fe-4S] cluster</name>
        <dbReference type="ChEBI" id="CHEBI:49883"/>
        <label>2</label>
    </ligand>
</feature>
<comment type="subunit">
    <text evidence="6">Interacts with the cytoplasmic NapA precursor.</text>
</comment>
<feature type="binding site" evidence="6">
    <location>
        <position position="70"/>
    </location>
    <ligand>
        <name>[4Fe-4S] cluster</name>
        <dbReference type="ChEBI" id="CHEBI:49883"/>
        <label>1</label>
    </ligand>
</feature>
<evidence type="ECO:0000256" key="4">
    <source>
        <dbReference type="ARBA" id="ARBA00023004"/>
    </source>
</evidence>
<dbReference type="InterPro" id="IPR017896">
    <property type="entry name" value="4Fe4S_Fe-S-bd"/>
</dbReference>
<dbReference type="PROSITE" id="PS00198">
    <property type="entry name" value="4FE4S_FER_1"/>
    <property type="match status" value="2"/>
</dbReference>
<feature type="binding site" evidence="6">
    <location>
        <position position="106"/>
    </location>
    <ligand>
        <name>[4Fe-4S] cluster</name>
        <dbReference type="ChEBI" id="CHEBI:49883"/>
        <label>2</label>
    </ligand>
</feature>
<keyword evidence="1 6" id="KW-0004">4Fe-4S</keyword>
<dbReference type="GO" id="GO:0051539">
    <property type="term" value="F:4 iron, 4 sulfur cluster binding"/>
    <property type="evidence" value="ECO:0007669"/>
    <property type="project" value="UniProtKB-UniRule"/>
</dbReference>
<name>F4MYZ4_YEREN</name>
<feature type="domain" description="4Fe-4S ferredoxin-type" evidence="7">
    <location>
        <begin position="85"/>
        <end position="116"/>
    </location>
</feature>
<comment type="similarity">
    <text evidence="6">Belongs to the NapF family.</text>
</comment>
<feature type="binding site" evidence="6">
    <location>
        <position position="174"/>
    </location>
    <ligand>
        <name>[4Fe-4S] cluster</name>
        <dbReference type="ChEBI" id="CHEBI:49883"/>
        <label>3</label>
    </ligand>
</feature>
<comment type="subcellular location">
    <subcellularLocation>
        <location evidence="6">Cytoplasm</location>
    </subcellularLocation>
</comment>
<dbReference type="PROSITE" id="PS51379">
    <property type="entry name" value="4FE4S_FER_2"/>
    <property type="match status" value="3"/>
</dbReference>
<dbReference type="CDD" id="cd10564">
    <property type="entry name" value="NapF_like"/>
    <property type="match status" value="1"/>
</dbReference>
<protein>
    <recommendedName>
        <fullName evidence="6">Ferredoxin-type protein NapF</fullName>
    </recommendedName>
</protein>
<dbReference type="InterPro" id="IPR050572">
    <property type="entry name" value="Fe-S_Ferredoxin"/>
</dbReference>
<feature type="binding site" evidence="6">
    <location>
        <position position="74"/>
    </location>
    <ligand>
        <name>[4Fe-4S] cluster</name>
        <dbReference type="ChEBI" id="CHEBI:49883"/>
        <label>1</label>
    </ligand>
</feature>
<feature type="binding site" evidence="6">
    <location>
        <position position="64"/>
    </location>
    <ligand>
        <name>[4Fe-4S] cluster</name>
        <dbReference type="ChEBI" id="CHEBI:49883"/>
        <label>1</label>
    </ligand>
</feature>
<dbReference type="SUPFAM" id="SSF54862">
    <property type="entry name" value="4Fe-4S ferredoxins"/>
    <property type="match status" value="1"/>
</dbReference>
<feature type="binding site" evidence="6">
    <location>
        <position position="102"/>
    </location>
    <ligand>
        <name>[4Fe-4S] cluster</name>
        <dbReference type="ChEBI" id="CHEBI:49883"/>
        <label>2</label>
    </ligand>
</feature>
<dbReference type="GO" id="GO:0005737">
    <property type="term" value="C:cytoplasm"/>
    <property type="evidence" value="ECO:0007669"/>
    <property type="project" value="UniProtKB-SubCell"/>
</dbReference>
<dbReference type="NCBIfam" id="TIGR00402">
    <property type="entry name" value="napF"/>
    <property type="match status" value="1"/>
</dbReference>
<comment type="cofactor">
    <cofactor evidence="6">
        <name>[4Fe-4S] cluster</name>
        <dbReference type="ChEBI" id="CHEBI:49883"/>
    </cofactor>
</comment>
<evidence type="ECO:0000256" key="5">
    <source>
        <dbReference type="ARBA" id="ARBA00023014"/>
    </source>
</evidence>
<feature type="binding site" evidence="6">
    <location>
        <position position="67"/>
    </location>
    <ligand>
        <name>[4Fe-4S] cluster</name>
        <dbReference type="ChEBI" id="CHEBI:49883"/>
        <label>1</label>
    </ligand>
</feature>
<keyword evidence="2 6" id="KW-0479">Metal-binding</keyword>
<comment type="function">
    <text evidence="6">Could be involved in the maturation of NapA, the catalytic subunit of the periplasmic nitrate reductase, before its export into the periplasm.</text>
</comment>
<evidence type="ECO:0000256" key="2">
    <source>
        <dbReference type="ARBA" id="ARBA00022723"/>
    </source>
</evidence>
<dbReference type="Pfam" id="PF12838">
    <property type="entry name" value="Fer4_7"/>
    <property type="match status" value="1"/>
</dbReference>
<dbReference type="GO" id="GO:0016491">
    <property type="term" value="F:oxidoreductase activity"/>
    <property type="evidence" value="ECO:0007669"/>
    <property type="project" value="UniProtKB-KW"/>
</dbReference>
<gene>
    <name evidence="6 8" type="primary">napF</name>
    <name evidence="8" type="ORF">YEW_EU20950</name>
</gene>
<keyword evidence="3 6" id="KW-0677">Repeat</keyword>
<dbReference type="Pfam" id="PF13187">
    <property type="entry name" value="Fer4_9"/>
    <property type="match status" value="1"/>
</dbReference>
<accession>F4MYZ4</accession>
<dbReference type="HAMAP" id="MF_02201">
    <property type="entry name" value="NapF"/>
    <property type="match status" value="1"/>
</dbReference>
<reference evidence="8" key="1">
    <citation type="journal article" date="2011" name="BMC Genomics">
        <title>Shotgun sequencing of Yersinia enterocolitica strain W22703 (biotype 2, serotype O:9): genomic evidence for oscillation between invertebrates and mammals.</title>
        <authorList>
            <person name="Fuchs T.M."/>
            <person name="Brandt K."/>
            <person name="Starke M."/>
            <person name="Rattei T."/>
        </authorList>
    </citation>
    <scope>NUCLEOTIDE SEQUENCE</scope>
</reference>
<dbReference type="AlphaFoldDB" id="F4MYZ4"/>
<evidence type="ECO:0000313" key="8">
    <source>
        <dbReference type="EMBL" id="CBX71052.1"/>
    </source>
</evidence>
<dbReference type="PANTHER" id="PTHR43687:SF1">
    <property type="entry name" value="FERREDOXIN III"/>
    <property type="match status" value="1"/>
</dbReference>
<sequence>MTHRALNEHSPKVHAGAPVDVKDISMTDLSRRKLLTGFWQAGKQQPSAIRPPWSVSESDFIAGCTRCQNCVAACETGVLVAGSGGFPEIDFQRAECSFCQACVLACEVGVFTSTAQPAWSLKINISDRCLPFHNIECRSCQDSCETRAIKFRPHLNGIAQPELDFPACTGCGACVPSCPVQAVTLTRSEDGR</sequence>
<feature type="domain" description="4Fe-4S ferredoxin-type" evidence="7">
    <location>
        <begin position="159"/>
        <end position="188"/>
    </location>
</feature>
<feature type="domain" description="4Fe-4S ferredoxin-type" evidence="7">
    <location>
        <begin position="54"/>
        <end position="84"/>
    </location>
</feature>
<evidence type="ECO:0000256" key="6">
    <source>
        <dbReference type="HAMAP-Rule" id="MF_02201"/>
    </source>
</evidence>
<keyword evidence="5 6" id="KW-0411">Iron-sulfur</keyword>
<dbReference type="EMBL" id="FR718561">
    <property type="protein sequence ID" value="CBX71052.1"/>
    <property type="molecule type" value="Genomic_DNA"/>
</dbReference>
<organism evidence="8">
    <name type="scientific">Yersinia enterocolitica W22703</name>
    <dbReference type="NCBI Taxonomy" id="913028"/>
    <lineage>
        <taxon>Bacteria</taxon>
        <taxon>Pseudomonadati</taxon>
        <taxon>Pseudomonadota</taxon>
        <taxon>Gammaproteobacteria</taxon>
        <taxon>Enterobacterales</taxon>
        <taxon>Yersiniaceae</taxon>
        <taxon>Yersinia</taxon>
    </lineage>
</organism>
<dbReference type="InterPro" id="IPR004496">
    <property type="entry name" value="NapF"/>
</dbReference>
<dbReference type="GO" id="GO:0046872">
    <property type="term" value="F:metal ion binding"/>
    <property type="evidence" value="ECO:0007669"/>
    <property type="project" value="UniProtKB-KW"/>
</dbReference>
<evidence type="ECO:0000256" key="1">
    <source>
        <dbReference type="ARBA" id="ARBA00022485"/>
    </source>
</evidence>
<feature type="binding site" evidence="6">
    <location>
        <position position="178"/>
    </location>
    <ligand>
        <name>[4Fe-4S] cluster</name>
        <dbReference type="ChEBI" id="CHEBI:49883"/>
        <label>3</label>
    </ligand>
</feature>